<sequence>MGGGLADTGGGHESGAGSLQVPATVAGIVLRNWKVLGVPEGIPIEEVAVKPADLPQIAGQMRSGSALALEIPSDKVPRR</sequence>
<evidence type="ECO:0000313" key="2">
    <source>
        <dbReference type="Proteomes" id="UP000257706"/>
    </source>
</evidence>
<dbReference type="Proteomes" id="UP000257706">
    <property type="component" value="Unassembled WGS sequence"/>
</dbReference>
<protein>
    <submittedName>
        <fullName evidence="1">Uncharacterized protein</fullName>
    </submittedName>
</protein>
<reference evidence="1 2" key="1">
    <citation type="journal article" date="2018" name="Nat. Biotechnol.">
        <title>A standardized bacterial taxonomy based on genome phylogeny substantially revises the tree of life.</title>
        <authorList>
            <person name="Parks D.H."/>
            <person name="Chuvochina M."/>
            <person name="Waite D.W."/>
            <person name="Rinke C."/>
            <person name="Skarshewski A."/>
            <person name="Chaumeil P.A."/>
            <person name="Hugenholtz P."/>
        </authorList>
    </citation>
    <scope>NUCLEOTIDE SEQUENCE [LARGE SCALE GENOMIC DNA]</scope>
    <source>
        <strain evidence="1">UBA8739</strain>
    </source>
</reference>
<dbReference type="EMBL" id="DMAI01000398">
    <property type="protein sequence ID" value="HAE50606.1"/>
    <property type="molecule type" value="Genomic_DNA"/>
</dbReference>
<dbReference type="AlphaFoldDB" id="A0A3B9IS62"/>
<gene>
    <name evidence="1" type="ORF">DCK97_24640</name>
</gene>
<accession>A0A3B9IS62</accession>
<name>A0A3B9IS62_9PROT</name>
<comment type="caution">
    <text evidence="1">The sequence shown here is derived from an EMBL/GenBank/DDBJ whole genome shotgun (WGS) entry which is preliminary data.</text>
</comment>
<organism evidence="1 2">
    <name type="scientific">Tistrella mobilis</name>
    <dbReference type="NCBI Taxonomy" id="171437"/>
    <lineage>
        <taxon>Bacteria</taxon>
        <taxon>Pseudomonadati</taxon>
        <taxon>Pseudomonadota</taxon>
        <taxon>Alphaproteobacteria</taxon>
        <taxon>Geminicoccales</taxon>
        <taxon>Geminicoccaceae</taxon>
        <taxon>Tistrella</taxon>
    </lineage>
</organism>
<evidence type="ECO:0000313" key="1">
    <source>
        <dbReference type="EMBL" id="HAE50606.1"/>
    </source>
</evidence>
<proteinExistence type="predicted"/>